<dbReference type="Proteomes" id="UP000030651">
    <property type="component" value="Unassembled WGS sequence"/>
</dbReference>
<gene>
    <name evidence="4" type="ORF">PFICI_11402</name>
</gene>
<evidence type="ECO:0000256" key="2">
    <source>
        <dbReference type="ARBA" id="ARBA00023002"/>
    </source>
</evidence>
<dbReference type="GO" id="GO:0016491">
    <property type="term" value="F:oxidoreductase activity"/>
    <property type="evidence" value="ECO:0007669"/>
    <property type="project" value="UniProtKB-KW"/>
</dbReference>
<feature type="region of interest" description="Disordered" evidence="3">
    <location>
        <begin position="47"/>
        <end position="73"/>
    </location>
</feature>
<dbReference type="EMBL" id="KI912116">
    <property type="protein sequence ID" value="ETS77528.1"/>
    <property type="molecule type" value="Genomic_DNA"/>
</dbReference>
<evidence type="ECO:0000256" key="3">
    <source>
        <dbReference type="SAM" id="MobiDB-lite"/>
    </source>
</evidence>
<dbReference type="InterPro" id="IPR002347">
    <property type="entry name" value="SDR_fam"/>
</dbReference>
<sequence length="310" mass="33650">MSEFVINDQDLTGLKGKVVIVTGGSSGIGLATVEKLLLLGASVINGDIQPPPPPPPLKQDGHVSSDNNDTSSPPYTFVKTNVAVWDELVALFKRARELHHGRLDHVFANAGIGPCADYLALQLDHDGDPREPAYDTLDVGLWGVMNTATLAIHYMRRQQQDEAGGWSGSIVLTGSVVGLQRLRAVDYATAKHGVLGFGRGLTTLVKTAGLPIRINTLMPSWTDSNVVPNLKRSMDRIGVEFQPTSVVARAAILMMADTTRHGHVTYVGRGRYKEIDEAVLLPAYASIKGDYPWEDDVFRRLVEIATQESS</sequence>
<evidence type="ECO:0000256" key="1">
    <source>
        <dbReference type="ARBA" id="ARBA00006484"/>
    </source>
</evidence>
<name>W3WUH2_PESFW</name>
<dbReference type="Pfam" id="PF00106">
    <property type="entry name" value="adh_short"/>
    <property type="match status" value="1"/>
</dbReference>
<dbReference type="Gene3D" id="3.40.50.720">
    <property type="entry name" value="NAD(P)-binding Rossmann-like Domain"/>
    <property type="match status" value="1"/>
</dbReference>
<reference evidence="5" key="1">
    <citation type="journal article" date="2015" name="BMC Genomics">
        <title>Genomic and transcriptomic analysis of the endophytic fungus Pestalotiopsis fici reveals its lifestyle and high potential for synthesis of natural products.</title>
        <authorList>
            <person name="Wang X."/>
            <person name="Zhang X."/>
            <person name="Liu L."/>
            <person name="Xiang M."/>
            <person name="Wang W."/>
            <person name="Sun X."/>
            <person name="Che Y."/>
            <person name="Guo L."/>
            <person name="Liu G."/>
            <person name="Guo L."/>
            <person name="Wang C."/>
            <person name="Yin W.B."/>
            <person name="Stadler M."/>
            <person name="Zhang X."/>
            <person name="Liu X."/>
        </authorList>
    </citation>
    <scope>NUCLEOTIDE SEQUENCE [LARGE SCALE GENOMIC DNA]</scope>
    <source>
        <strain evidence="5">W106-1 / CGMCC3.15140</strain>
    </source>
</reference>
<dbReference type="OMA" id="NIINPAW"/>
<protein>
    <submittedName>
        <fullName evidence="4">Uncharacterized protein</fullName>
    </submittedName>
</protein>
<dbReference type="AlphaFoldDB" id="W3WUH2"/>
<dbReference type="HOGENOM" id="CLU_010194_13_1_1"/>
<dbReference type="InParanoid" id="W3WUH2"/>
<dbReference type="RefSeq" id="XP_007838174.1">
    <property type="nucleotide sequence ID" value="XM_007839983.1"/>
</dbReference>
<comment type="similarity">
    <text evidence="1">Belongs to the short-chain dehydrogenases/reductases (SDR) family.</text>
</comment>
<dbReference type="PRINTS" id="PR00081">
    <property type="entry name" value="GDHRDH"/>
</dbReference>
<accession>W3WUH2</accession>
<keyword evidence="2" id="KW-0560">Oxidoreductase</keyword>
<feature type="compositionally biased region" description="Polar residues" evidence="3">
    <location>
        <begin position="62"/>
        <end position="73"/>
    </location>
</feature>
<dbReference type="PANTHER" id="PTHR43180:SF10">
    <property type="entry name" value="NAD(P)-BINDING PROTEIN"/>
    <property type="match status" value="1"/>
</dbReference>
<dbReference type="InterPro" id="IPR036291">
    <property type="entry name" value="NAD(P)-bd_dom_sf"/>
</dbReference>
<dbReference type="OrthoDB" id="37659at2759"/>
<dbReference type="PANTHER" id="PTHR43180">
    <property type="entry name" value="3-OXOACYL-(ACYL-CARRIER-PROTEIN) REDUCTASE (AFU_ORTHOLOGUE AFUA_6G11210)"/>
    <property type="match status" value="1"/>
</dbReference>
<dbReference type="GeneID" id="19276415"/>
<keyword evidence="5" id="KW-1185">Reference proteome</keyword>
<dbReference type="SUPFAM" id="SSF51735">
    <property type="entry name" value="NAD(P)-binding Rossmann-fold domains"/>
    <property type="match status" value="1"/>
</dbReference>
<dbReference type="KEGG" id="pfy:PFICI_11402"/>
<dbReference type="eggNOG" id="KOG4169">
    <property type="taxonomic scope" value="Eukaryota"/>
</dbReference>
<evidence type="ECO:0000313" key="4">
    <source>
        <dbReference type="EMBL" id="ETS77528.1"/>
    </source>
</evidence>
<evidence type="ECO:0000313" key="5">
    <source>
        <dbReference type="Proteomes" id="UP000030651"/>
    </source>
</evidence>
<proteinExistence type="inferred from homology"/>
<organism evidence="4 5">
    <name type="scientific">Pestalotiopsis fici (strain W106-1 / CGMCC3.15140)</name>
    <dbReference type="NCBI Taxonomy" id="1229662"/>
    <lineage>
        <taxon>Eukaryota</taxon>
        <taxon>Fungi</taxon>
        <taxon>Dikarya</taxon>
        <taxon>Ascomycota</taxon>
        <taxon>Pezizomycotina</taxon>
        <taxon>Sordariomycetes</taxon>
        <taxon>Xylariomycetidae</taxon>
        <taxon>Amphisphaeriales</taxon>
        <taxon>Sporocadaceae</taxon>
        <taxon>Pestalotiopsis</taxon>
    </lineage>
</organism>